<evidence type="ECO:0000313" key="2">
    <source>
        <dbReference type="EMBL" id="MDR6267896.1"/>
    </source>
</evidence>
<dbReference type="RefSeq" id="WP_296361876.1">
    <property type="nucleotide sequence ID" value="NZ_BAAAHY010000006.1"/>
</dbReference>
<keyword evidence="3" id="KW-1185">Reference proteome</keyword>
<gene>
    <name evidence="2" type="ORF">JOE69_000134</name>
</gene>
<proteinExistence type="predicted"/>
<dbReference type="InterPro" id="IPR019734">
    <property type="entry name" value="TPR_rpt"/>
</dbReference>
<dbReference type="Proteomes" id="UP001185069">
    <property type="component" value="Unassembled WGS sequence"/>
</dbReference>
<sequence>MNAARDGLSRPDARFPDWPSSYFPGISFNPDSLRSEVIDDQLCEAALNAAPDPGDRVFVLLARGRSNEAAELVAELRMADPGSLRLQVLEADVAASVNDTDRAIRLLQYLAKEQRGQASEASVRQHLGRAYFRAGKYQSAAGNFASALDLRVAAGASAALIYSSTVALQRARELSESTASVA</sequence>
<dbReference type="EMBL" id="JAVDQF010000001">
    <property type="protein sequence ID" value="MDR6267896.1"/>
    <property type="molecule type" value="Genomic_DNA"/>
</dbReference>
<name>A0ABU1J645_9MICC</name>
<keyword evidence="1" id="KW-0802">TPR repeat</keyword>
<comment type="caution">
    <text evidence="2">The sequence shown here is derived from an EMBL/GenBank/DDBJ whole genome shotgun (WGS) entry which is preliminary data.</text>
</comment>
<feature type="repeat" description="TPR" evidence="1">
    <location>
        <begin position="121"/>
        <end position="154"/>
    </location>
</feature>
<dbReference type="InterPro" id="IPR011990">
    <property type="entry name" value="TPR-like_helical_dom_sf"/>
</dbReference>
<evidence type="ECO:0000256" key="1">
    <source>
        <dbReference type="PROSITE-ProRule" id="PRU00339"/>
    </source>
</evidence>
<organism evidence="2 3">
    <name type="scientific">Arthrobacter russicus</name>
    <dbReference type="NCBI Taxonomy" id="172040"/>
    <lineage>
        <taxon>Bacteria</taxon>
        <taxon>Bacillati</taxon>
        <taxon>Actinomycetota</taxon>
        <taxon>Actinomycetes</taxon>
        <taxon>Micrococcales</taxon>
        <taxon>Micrococcaceae</taxon>
        <taxon>Arthrobacter</taxon>
    </lineage>
</organism>
<evidence type="ECO:0000313" key="3">
    <source>
        <dbReference type="Proteomes" id="UP001185069"/>
    </source>
</evidence>
<dbReference type="PROSITE" id="PS50005">
    <property type="entry name" value="TPR"/>
    <property type="match status" value="1"/>
</dbReference>
<reference evidence="2 3" key="1">
    <citation type="submission" date="2023-07" db="EMBL/GenBank/DDBJ databases">
        <title>Sequencing the genomes of 1000 actinobacteria strains.</title>
        <authorList>
            <person name="Klenk H.-P."/>
        </authorList>
    </citation>
    <scope>NUCLEOTIDE SEQUENCE [LARGE SCALE GENOMIC DNA]</scope>
    <source>
        <strain evidence="2 3">DSM 14555</strain>
    </source>
</reference>
<protein>
    <submittedName>
        <fullName evidence="2">Tetratricopeptide (TPR) repeat protein</fullName>
    </submittedName>
</protein>
<dbReference type="Gene3D" id="1.25.40.10">
    <property type="entry name" value="Tetratricopeptide repeat domain"/>
    <property type="match status" value="1"/>
</dbReference>
<dbReference type="SUPFAM" id="SSF48452">
    <property type="entry name" value="TPR-like"/>
    <property type="match status" value="1"/>
</dbReference>
<accession>A0ABU1J645</accession>